<evidence type="ECO:0000313" key="1">
    <source>
        <dbReference type="EMBL" id="KAF5868217.1"/>
    </source>
</evidence>
<evidence type="ECO:0000313" key="2">
    <source>
        <dbReference type="Proteomes" id="UP000531561"/>
    </source>
</evidence>
<accession>A0A8H6EDE0</accession>
<reference evidence="1 2" key="1">
    <citation type="journal article" date="2020" name="Phytopathology">
        <title>A high-quality genome resource of Botrytis fragariae, a new and rapidly spreading fungal pathogen causing strawberry gray mold in the U.S.A.</title>
        <authorList>
            <person name="Wu Y."/>
            <person name="Saski C.A."/>
            <person name="Schnabel G."/>
            <person name="Xiao S."/>
            <person name="Hu M."/>
        </authorList>
    </citation>
    <scope>NUCLEOTIDE SEQUENCE [LARGE SCALE GENOMIC DNA]</scope>
    <source>
        <strain evidence="1 2">BVB16</strain>
    </source>
</reference>
<sequence length="97" mass="10743">MSSISHAEDNRRGLFQCLTVPHDHLDNIHQDSPVPHMKLVILLRHMPGPVICLAHMATRLCTGLACFVPNSKVNMQPTALSKHGIFLLEGGSLQKRI</sequence>
<name>A0A8H6EDE0_9HELO</name>
<dbReference type="GeneID" id="59261478"/>
<dbReference type="EMBL" id="JABFCT010000026">
    <property type="protein sequence ID" value="KAF5868217.1"/>
    <property type="molecule type" value="Genomic_DNA"/>
</dbReference>
<organism evidence="1 2">
    <name type="scientific">Botrytis fragariae</name>
    <dbReference type="NCBI Taxonomy" id="1964551"/>
    <lineage>
        <taxon>Eukaryota</taxon>
        <taxon>Fungi</taxon>
        <taxon>Dikarya</taxon>
        <taxon>Ascomycota</taxon>
        <taxon>Pezizomycotina</taxon>
        <taxon>Leotiomycetes</taxon>
        <taxon>Helotiales</taxon>
        <taxon>Sclerotiniaceae</taxon>
        <taxon>Botrytis</taxon>
    </lineage>
</organism>
<comment type="caution">
    <text evidence="1">The sequence shown here is derived from an EMBL/GenBank/DDBJ whole genome shotgun (WGS) entry which is preliminary data.</text>
</comment>
<dbReference type="AlphaFoldDB" id="A0A8H6EDE0"/>
<dbReference type="Proteomes" id="UP000531561">
    <property type="component" value="Unassembled WGS sequence"/>
</dbReference>
<gene>
    <name evidence="1" type="ORF">Bfra_007414</name>
</gene>
<dbReference type="RefSeq" id="XP_037187166.1">
    <property type="nucleotide sequence ID" value="XM_037337786.1"/>
</dbReference>
<protein>
    <submittedName>
        <fullName evidence="1">Uncharacterized protein</fullName>
    </submittedName>
</protein>
<proteinExistence type="predicted"/>
<keyword evidence="2" id="KW-1185">Reference proteome</keyword>